<feature type="signal peptide" evidence="7">
    <location>
        <begin position="1"/>
        <end position="26"/>
    </location>
</feature>
<dbReference type="SUPFAM" id="SSF46626">
    <property type="entry name" value="Cytochrome c"/>
    <property type="match status" value="2"/>
</dbReference>
<keyword evidence="4" id="KW-0249">Electron transport</keyword>
<dbReference type="Proteomes" id="UP000567293">
    <property type="component" value="Unassembled WGS sequence"/>
</dbReference>
<evidence type="ECO:0000256" key="2">
    <source>
        <dbReference type="ARBA" id="ARBA00022617"/>
    </source>
</evidence>
<sequence length="175" mass="18354">MRKERKKRSVSAAALICMTAAVCCLAIPTVALSGQNRLGRTAPKTNVDGLTEAKTAFDTACASCHGLDARGGERGPDLVSRPEVMRKTDAELRKILTDGKTAAGMPSFSSYAPAKLSALVAYLRSLQGGSKMPPLPGDPARGKALFFGKAKCAECHMIGGQGGFFGQDLTSYATR</sequence>
<keyword evidence="2 6" id="KW-0349">Heme</keyword>
<dbReference type="PANTHER" id="PTHR37823">
    <property type="entry name" value="CYTOCHROME C-553-LIKE"/>
    <property type="match status" value="1"/>
</dbReference>
<dbReference type="GO" id="GO:0009055">
    <property type="term" value="F:electron transfer activity"/>
    <property type="evidence" value="ECO:0007669"/>
    <property type="project" value="InterPro"/>
</dbReference>
<proteinExistence type="predicted"/>
<comment type="caution">
    <text evidence="9">The sequence shown here is derived from an EMBL/GenBank/DDBJ whole genome shotgun (WGS) entry which is preliminary data.</text>
</comment>
<evidence type="ECO:0000256" key="1">
    <source>
        <dbReference type="ARBA" id="ARBA00022448"/>
    </source>
</evidence>
<dbReference type="Pfam" id="PF13442">
    <property type="entry name" value="Cytochrome_CBB3"/>
    <property type="match status" value="1"/>
</dbReference>
<evidence type="ECO:0000256" key="7">
    <source>
        <dbReference type="SAM" id="SignalP"/>
    </source>
</evidence>
<keyword evidence="5 6" id="KW-0408">Iron</keyword>
<evidence type="ECO:0000256" key="6">
    <source>
        <dbReference type="PROSITE-ProRule" id="PRU00433"/>
    </source>
</evidence>
<reference evidence="9" key="1">
    <citation type="submission" date="2020-06" db="EMBL/GenBank/DDBJ databases">
        <title>Legume-microbial interactions unlock mineral nutrients during tropical forest succession.</title>
        <authorList>
            <person name="Epihov D.Z."/>
        </authorList>
    </citation>
    <scope>NUCLEOTIDE SEQUENCE [LARGE SCALE GENOMIC DNA]</scope>
    <source>
        <strain evidence="9">Pan2503</strain>
    </source>
</reference>
<keyword evidence="1" id="KW-0813">Transport</keyword>
<dbReference type="Gene3D" id="1.10.760.10">
    <property type="entry name" value="Cytochrome c-like domain"/>
    <property type="match status" value="2"/>
</dbReference>
<evidence type="ECO:0000259" key="8">
    <source>
        <dbReference type="PROSITE" id="PS51007"/>
    </source>
</evidence>
<feature type="domain" description="Cytochrome c" evidence="8">
    <location>
        <begin position="137"/>
        <end position="175"/>
    </location>
</feature>
<dbReference type="GO" id="GO:0020037">
    <property type="term" value="F:heme binding"/>
    <property type="evidence" value="ECO:0007669"/>
    <property type="project" value="InterPro"/>
</dbReference>
<evidence type="ECO:0000256" key="3">
    <source>
        <dbReference type="ARBA" id="ARBA00022723"/>
    </source>
</evidence>
<dbReference type="InterPro" id="IPR036909">
    <property type="entry name" value="Cyt_c-like_dom_sf"/>
</dbReference>
<evidence type="ECO:0000256" key="4">
    <source>
        <dbReference type="ARBA" id="ARBA00022982"/>
    </source>
</evidence>
<evidence type="ECO:0000313" key="9">
    <source>
        <dbReference type="EMBL" id="MBA0085832.1"/>
    </source>
</evidence>
<dbReference type="InterPro" id="IPR009056">
    <property type="entry name" value="Cyt_c-like_dom"/>
</dbReference>
<keyword evidence="3 6" id="KW-0479">Metal-binding</keyword>
<evidence type="ECO:0000313" key="10">
    <source>
        <dbReference type="Proteomes" id="UP000567293"/>
    </source>
</evidence>
<dbReference type="PROSITE" id="PS51007">
    <property type="entry name" value="CYTC"/>
    <property type="match status" value="2"/>
</dbReference>
<feature type="domain" description="Cytochrome c" evidence="8">
    <location>
        <begin position="48"/>
        <end position="127"/>
    </location>
</feature>
<keyword evidence="10" id="KW-1185">Reference proteome</keyword>
<dbReference type="EMBL" id="JACDQQ010001232">
    <property type="protein sequence ID" value="MBA0085832.1"/>
    <property type="molecule type" value="Genomic_DNA"/>
</dbReference>
<gene>
    <name evidence="9" type="ORF">HRJ53_12615</name>
</gene>
<dbReference type="AlphaFoldDB" id="A0A7V8SXL9"/>
<dbReference type="GO" id="GO:0046872">
    <property type="term" value="F:metal ion binding"/>
    <property type="evidence" value="ECO:0007669"/>
    <property type="project" value="UniProtKB-KW"/>
</dbReference>
<dbReference type="InterPro" id="IPR051811">
    <property type="entry name" value="Cytochrome_c550/c551-like"/>
</dbReference>
<feature type="non-terminal residue" evidence="9">
    <location>
        <position position="175"/>
    </location>
</feature>
<organism evidence="9 10">
    <name type="scientific">Candidatus Acidiferrum panamense</name>
    <dbReference type="NCBI Taxonomy" id="2741543"/>
    <lineage>
        <taxon>Bacteria</taxon>
        <taxon>Pseudomonadati</taxon>
        <taxon>Acidobacteriota</taxon>
        <taxon>Terriglobia</taxon>
        <taxon>Candidatus Acidiferrales</taxon>
        <taxon>Candidatus Acidiferrum</taxon>
    </lineage>
</organism>
<evidence type="ECO:0000256" key="5">
    <source>
        <dbReference type="ARBA" id="ARBA00023004"/>
    </source>
</evidence>
<name>A0A7V8SXL9_9BACT</name>
<keyword evidence="7" id="KW-0732">Signal</keyword>
<accession>A0A7V8SXL9</accession>
<protein>
    <submittedName>
        <fullName evidence="9">C-type cytochrome</fullName>
    </submittedName>
</protein>
<feature type="chain" id="PRO_5031043778" evidence="7">
    <location>
        <begin position="27"/>
        <end position="175"/>
    </location>
</feature>